<keyword evidence="2 6" id="KW-0812">Transmembrane</keyword>
<feature type="transmembrane region" description="Helical" evidence="6">
    <location>
        <begin position="115"/>
        <end position="132"/>
    </location>
</feature>
<dbReference type="InterPro" id="IPR004752">
    <property type="entry name" value="AmpG_permease/AT-1"/>
</dbReference>
<comment type="caution">
    <text evidence="7">The sequence shown here is derived from an EMBL/GenBank/DDBJ whole genome shotgun (WGS) entry which is preliminary data.</text>
</comment>
<dbReference type="GO" id="GO:0016020">
    <property type="term" value="C:membrane"/>
    <property type="evidence" value="ECO:0007669"/>
    <property type="project" value="UniProtKB-SubCell"/>
</dbReference>
<evidence type="ECO:0000313" key="7">
    <source>
        <dbReference type="EMBL" id="KAJ1929820.1"/>
    </source>
</evidence>
<evidence type="ECO:0000256" key="3">
    <source>
        <dbReference type="ARBA" id="ARBA00022989"/>
    </source>
</evidence>
<comment type="subcellular location">
    <subcellularLocation>
        <location evidence="1">Membrane</location>
        <topology evidence="1">Multi-pass membrane protein</topology>
    </subcellularLocation>
</comment>
<dbReference type="EMBL" id="JANBPT010000023">
    <property type="protein sequence ID" value="KAJ1929820.1"/>
    <property type="molecule type" value="Genomic_DNA"/>
</dbReference>
<gene>
    <name evidence="7" type="ORF">IWQ60_000849</name>
</gene>
<feature type="transmembrane region" description="Helical" evidence="6">
    <location>
        <begin position="515"/>
        <end position="536"/>
    </location>
</feature>
<dbReference type="GO" id="GO:0035348">
    <property type="term" value="P:acetyl-CoA transmembrane transport"/>
    <property type="evidence" value="ECO:0007669"/>
    <property type="project" value="InterPro"/>
</dbReference>
<protein>
    <recommendedName>
        <fullName evidence="9">Acetyl-coenzyme A transporter 1</fullName>
    </recommendedName>
</protein>
<keyword evidence="3 6" id="KW-1133">Transmembrane helix</keyword>
<dbReference type="GO" id="GO:0008521">
    <property type="term" value="F:acetyl-CoA transmembrane transporter activity"/>
    <property type="evidence" value="ECO:0007669"/>
    <property type="project" value="InterPro"/>
</dbReference>
<keyword evidence="4 6" id="KW-0472">Membrane</keyword>
<evidence type="ECO:0000256" key="5">
    <source>
        <dbReference type="SAM" id="MobiDB-lite"/>
    </source>
</evidence>
<dbReference type="PANTHER" id="PTHR12778:SF9">
    <property type="entry name" value="ACETYL-COENZYME A TRANSPORTER 1"/>
    <property type="match status" value="1"/>
</dbReference>
<sequence length="564" mass="61799">MSSPADVRKRMPYEEVPGEDPADSIPIATSPLAGAPLQTADAASWPMSSTQLAAPAASDKAATVSTQSAADASAVPSNFVKDWHNIVLLVVLYLLQGVPVGLAFGSIPFLLKAKLSYAQIAVFSLASYPYSLKLLWSPIVDSLYVPSFGRRKTWIVPIQLAIGFLCLWLSTTVDSYLTDPAPHMTTLTLIFLSLVLLSATQDIAVDGWALTLLSKENMSYASSCQTIGLNTGFFMSFTVFLAFNSVEFSNRYLRSVPGDVGVLPLGDYLWFWAIMYFLVTLYLVLFKAEQRTDPAEAMGVAETYQTIWSIIRLPHMRHFIAIMLVAKLGFIANESVTALKLLEKGFGKEDLALTVLIDFPFQIIFGYYAAKWSTGDNPMRPWIYAFVARLVLAVIDMVIVAYCPTDGISTGYFAVVVAATVLGSFSSTVQFVSISVFMTNIADPIIGGTYMTLLNTLSNFGGTWPKYFILEAVDYFTVATCSVPDKASNEFSCIDEAGKSLCGELTGQCVTERDGYYLVGATGIALGTLFFFGYILPEIRRLVRIPISEWHLKSSRPNELAKEK</sequence>
<feature type="transmembrane region" description="Helical" evidence="6">
    <location>
        <begin position="319"/>
        <end position="339"/>
    </location>
</feature>
<feature type="transmembrane region" description="Helical" evidence="6">
    <location>
        <begin position="408"/>
        <end position="425"/>
    </location>
</feature>
<evidence type="ECO:0000256" key="4">
    <source>
        <dbReference type="ARBA" id="ARBA00023136"/>
    </source>
</evidence>
<feature type="transmembrane region" description="Helical" evidence="6">
    <location>
        <begin position="190"/>
        <end position="214"/>
    </location>
</feature>
<feature type="transmembrane region" description="Helical" evidence="6">
    <location>
        <begin position="351"/>
        <end position="370"/>
    </location>
</feature>
<feature type="region of interest" description="Disordered" evidence="5">
    <location>
        <begin position="1"/>
        <end position="30"/>
    </location>
</feature>
<organism evidence="7 8">
    <name type="scientific">Tieghemiomyces parasiticus</name>
    <dbReference type="NCBI Taxonomy" id="78921"/>
    <lineage>
        <taxon>Eukaryota</taxon>
        <taxon>Fungi</taxon>
        <taxon>Fungi incertae sedis</taxon>
        <taxon>Zoopagomycota</taxon>
        <taxon>Kickxellomycotina</taxon>
        <taxon>Dimargaritomycetes</taxon>
        <taxon>Dimargaritales</taxon>
        <taxon>Dimargaritaceae</taxon>
        <taxon>Tieghemiomyces</taxon>
    </lineage>
</organism>
<evidence type="ECO:0000256" key="6">
    <source>
        <dbReference type="SAM" id="Phobius"/>
    </source>
</evidence>
<dbReference type="FunFam" id="1.20.1250.20:FF:000289">
    <property type="entry name" value="Acetyl-coenzyme A transporter 1"/>
    <property type="match status" value="1"/>
</dbReference>
<accession>A0A9W8DYU6</accession>
<feature type="transmembrane region" description="Helical" evidence="6">
    <location>
        <begin position="153"/>
        <end position="170"/>
    </location>
</feature>
<evidence type="ECO:0000256" key="1">
    <source>
        <dbReference type="ARBA" id="ARBA00004141"/>
    </source>
</evidence>
<dbReference type="SUPFAM" id="SSF103473">
    <property type="entry name" value="MFS general substrate transporter"/>
    <property type="match status" value="1"/>
</dbReference>
<dbReference type="Gene3D" id="1.20.1250.20">
    <property type="entry name" value="MFS general substrate transporter like domains"/>
    <property type="match status" value="1"/>
</dbReference>
<dbReference type="PANTHER" id="PTHR12778">
    <property type="entry name" value="SOLUTE CARRIER FAMILY 33 ACETYL-COA TRANSPORTER -RELATED"/>
    <property type="match status" value="1"/>
</dbReference>
<keyword evidence="8" id="KW-1185">Reference proteome</keyword>
<feature type="transmembrane region" description="Helical" evidence="6">
    <location>
        <begin position="86"/>
        <end position="109"/>
    </location>
</feature>
<evidence type="ECO:0008006" key="9">
    <source>
        <dbReference type="Google" id="ProtNLM"/>
    </source>
</evidence>
<name>A0A9W8DYU6_9FUNG</name>
<feature type="transmembrane region" description="Helical" evidence="6">
    <location>
        <begin position="432"/>
        <end position="453"/>
    </location>
</feature>
<dbReference type="Proteomes" id="UP001150569">
    <property type="component" value="Unassembled WGS sequence"/>
</dbReference>
<dbReference type="InterPro" id="IPR036259">
    <property type="entry name" value="MFS_trans_sf"/>
</dbReference>
<dbReference type="InterPro" id="IPR024371">
    <property type="entry name" value="AcetylCoA_trans_1-like"/>
</dbReference>
<feature type="transmembrane region" description="Helical" evidence="6">
    <location>
        <begin position="226"/>
        <end position="248"/>
    </location>
</feature>
<dbReference type="AlphaFoldDB" id="A0A9W8DYU6"/>
<dbReference type="OrthoDB" id="6415790at2759"/>
<proteinExistence type="predicted"/>
<feature type="transmembrane region" description="Helical" evidence="6">
    <location>
        <begin position="382"/>
        <end position="402"/>
    </location>
</feature>
<evidence type="ECO:0000256" key="2">
    <source>
        <dbReference type="ARBA" id="ARBA00022692"/>
    </source>
</evidence>
<feature type="transmembrane region" description="Helical" evidence="6">
    <location>
        <begin position="268"/>
        <end position="286"/>
    </location>
</feature>
<reference evidence="7" key="1">
    <citation type="submission" date="2022-07" db="EMBL/GenBank/DDBJ databases">
        <title>Phylogenomic reconstructions and comparative analyses of Kickxellomycotina fungi.</title>
        <authorList>
            <person name="Reynolds N.K."/>
            <person name="Stajich J.E."/>
            <person name="Barry K."/>
            <person name="Grigoriev I.V."/>
            <person name="Crous P."/>
            <person name="Smith M.E."/>
        </authorList>
    </citation>
    <scope>NUCLEOTIDE SEQUENCE</scope>
    <source>
        <strain evidence="7">RSA 861</strain>
    </source>
</reference>
<dbReference type="Pfam" id="PF13000">
    <property type="entry name" value="Acatn"/>
    <property type="match status" value="3"/>
</dbReference>
<evidence type="ECO:0000313" key="8">
    <source>
        <dbReference type="Proteomes" id="UP001150569"/>
    </source>
</evidence>
<feature type="compositionally biased region" description="Basic and acidic residues" evidence="5">
    <location>
        <begin position="1"/>
        <end position="13"/>
    </location>
</feature>